<evidence type="ECO:0000259" key="3">
    <source>
        <dbReference type="Pfam" id="PF17900"/>
    </source>
</evidence>
<evidence type="ECO:0000313" key="5">
    <source>
        <dbReference type="Proteomes" id="UP000284403"/>
    </source>
</evidence>
<evidence type="ECO:0000313" key="4">
    <source>
        <dbReference type="EMBL" id="RNF26358.1"/>
    </source>
</evidence>
<dbReference type="GO" id="GO:0005737">
    <property type="term" value="C:cytoplasm"/>
    <property type="evidence" value="ECO:0007669"/>
    <property type="project" value="TreeGrafter"/>
</dbReference>
<gene>
    <name evidence="4" type="ORF">Tco025E_01318</name>
</gene>
<dbReference type="GeneID" id="40314929"/>
<dbReference type="InterPro" id="IPR050344">
    <property type="entry name" value="Peptidase_M1_aminopeptidases"/>
</dbReference>
<dbReference type="InterPro" id="IPR042097">
    <property type="entry name" value="Aminopeptidase_N-like_N_sf"/>
</dbReference>
<dbReference type="GO" id="GO:0006508">
    <property type="term" value="P:proteolysis"/>
    <property type="evidence" value="ECO:0007669"/>
    <property type="project" value="TreeGrafter"/>
</dbReference>
<dbReference type="AlphaFoldDB" id="A0A3R7PJS4"/>
<dbReference type="Proteomes" id="UP000284403">
    <property type="component" value="Unassembled WGS sequence"/>
</dbReference>
<dbReference type="PANTHER" id="PTHR11533">
    <property type="entry name" value="PROTEASE M1 ZINC METALLOPROTEASE"/>
    <property type="match status" value="1"/>
</dbReference>
<evidence type="ECO:0000259" key="2">
    <source>
        <dbReference type="Pfam" id="PF01433"/>
    </source>
</evidence>
<keyword evidence="4" id="KW-0645">Protease</keyword>
<sequence>MEERRHPQRDRQASGDGEASFRLPLNYLPRRYDLRLAPRPAAGSFVGGASVTVEVATPLPAPTRSLTMHALELAIEPADVSVRPPPHRRAEAAEETPEADTARLQCVAVRSSPAAETITLDFAACLPNVAGDTFVVDIARFTGHIYDSVASCGLFYSNSHDTNFLSTHLEPTNARLLFPCFDEPAYRAVFQLTVEFDSRYTVVAGTRAVREELVAVDEDVFGARFCDPPPSPARDASKSASFTGGGYSVRGDSLGAAPANARDGDELGATERMAGSGASASLSTAPPLRGVRGRAASAAAAEDDVPTAAGPQEGRSCPHWRRRNCDPLEDAASDSPTCLVRRVFFADTPLLCTCAVGFNIGRFYIREETTPDRLLCRVIIPAEVQVNYGWYALDLLTKAVAFFDDYFAFRLPLQKLDLVCLRCCGFLAMENWGMISMHLDYMLVNESTPLERRQRIARLIGHMVARQWVGNSAAIAWWSSLWIREGVCGYLSFTFVDSVYPNWLMWEAFLTQVLDDALVLDSQPEKTHPLQCCNATQGTWRTTSTPSALAKGRRSFVCSPS</sequence>
<dbReference type="GO" id="GO:0016020">
    <property type="term" value="C:membrane"/>
    <property type="evidence" value="ECO:0007669"/>
    <property type="project" value="TreeGrafter"/>
</dbReference>
<dbReference type="GO" id="GO:0042277">
    <property type="term" value="F:peptide binding"/>
    <property type="evidence" value="ECO:0007669"/>
    <property type="project" value="TreeGrafter"/>
</dbReference>
<dbReference type="InterPro" id="IPR027268">
    <property type="entry name" value="Peptidase_M4/M1_CTD_sf"/>
</dbReference>
<feature type="domain" description="Aminopeptidase N-like N-terminal" evidence="3">
    <location>
        <begin position="29"/>
        <end position="213"/>
    </location>
</feature>
<keyword evidence="4" id="KW-0378">Hydrolase</keyword>
<dbReference type="PANTHER" id="PTHR11533:SF299">
    <property type="entry name" value="AMINOPEPTIDASE"/>
    <property type="match status" value="1"/>
</dbReference>
<dbReference type="GO" id="GO:0070006">
    <property type="term" value="F:metalloaminopeptidase activity"/>
    <property type="evidence" value="ECO:0007669"/>
    <property type="project" value="TreeGrafter"/>
</dbReference>
<dbReference type="GO" id="GO:0005615">
    <property type="term" value="C:extracellular space"/>
    <property type="evidence" value="ECO:0007669"/>
    <property type="project" value="TreeGrafter"/>
</dbReference>
<proteinExistence type="predicted"/>
<dbReference type="EMBL" id="MKKU01000045">
    <property type="protein sequence ID" value="RNF26358.1"/>
    <property type="molecule type" value="Genomic_DNA"/>
</dbReference>
<feature type="domain" description="Peptidase M1 membrane alanine aminopeptidase" evidence="2">
    <location>
        <begin position="391"/>
        <end position="531"/>
    </location>
</feature>
<dbReference type="SUPFAM" id="SSF63737">
    <property type="entry name" value="Leukotriene A4 hydrolase N-terminal domain"/>
    <property type="match status" value="1"/>
</dbReference>
<dbReference type="GO" id="GO:0043171">
    <property type="term" value="P:peptide catabolic process"/>
    <property type="evidence" value="ECO:0007669"/>
    <property type="project" value="TreeGrafter"/>
</dbReference>
<protein>
    <submittedName>
        <fullName evidence="4">Puromycin-sensitive aminopeptidase-like protein</fullName>
        <ecNumber evidence="4">3.4.11.-</ecNumber>
    </submittedName>
</protein>
<feature type="region of interest" description="Disordered" evidence="1">
    <location>
        <begin position="293"/>
        <end position="319"/>
    </location>
</feature>
<keyword evidence="4" id="KW-0031">Aminopeptidase</keyword>
<dbReference type="InterPro" id="IPR014782">
    <property type="entry name" value="Peptidase_M1_dom"/>
</dbReference>
<dbReference type="GO" id="GO:0008270">
    <property type="term" value="F:zinc ion binding"/>
    <property type="evidence" value="ECO:0007669"/>
    <property type="project" value="InterPro"/>
</dbReference>
<dbReference type="OrthoDB" id="275509at2759"/>
<keyword evidence="5" id="KW-1185">Reference proteome</keyword>
<name>A0A3R7PJS4_9TRYP</name>
<dbReference type="Pfam" id="PF17900">
    <property type="entry name" value="Peptidase_M1_N"/>
    <property type="match status" value="1"/>
</dbReference>
<dbReference type="EC" id="3.4.11.-" evidence="4"/>
<dbReference type="SUPFAM" id="SSF55486">
    <property type="entry name" value="Metalloproteases ('zincins'), catalytic domain"/>
    <property type="match status" value="1"/>
</dbReference>
<evidence type="ECO:0000256" key="1">
    <source>
        <dbReference type="SAM" id="MobiDB-lite"/>
    </source>
</evidence>
<comment type="caution">
    <text evidence="4">The sequence shown here is derived from an EMBL/GenBank/DDBJ whole genome shotgun (WGS) entry which is preliminary data.</text>
</comment>
<dbReference type="Pfam" id="PF01433">
    <property type="entry name" value="Peptidase_M1"/>
    <property type="match status" value="1"/>
</dbReference>
<dbReference type="Gene3D" id="2.60.40.1730">
    <property type="entry name" value="tricorn interacting facor f3 domain"/>
    <property type="match status" value="1"/>
</dbReference>
<feature type="region of interest" description="Disordered" evidence="1">
    <location>
        <begin position="1"/>
        <end position="20"/>
    </location>
</feature>
<organism evidence="4 5">
    <name type="scientific">Trypanosoma conorhini</name>
    <dbReference type="NCBI Taxonomy" id="83891"/>
    <lineage>
        <taxon>Eukaryota</taxon>
        <taxon>Discoba</taxon>
        <taxon>Euglenozoa</taxon>
        <taxon>Kinetoplastea</taxon>
        <taxon>Metakinetoplastina</taxon>
        <taxon>Trypanosomatida</taxon>
        <taxon>Trypanosomatidae</taxon>
        <taxon>Trypanosoma</taxon>
    </lineage>
</organism>
<accession>A0A3R7PJS4</accession>
<feature type="compositionally biased region" description="Basic and acidic residues" evidence="1">
    <location>
        <begin position="1"/>
        <end position="13"/>
    </location>
</feature>
<dbReference type="InterPro" id="IPR045357">
    <property type="entry name" value="Aminopeptidase_N-like_N"/>
</dbReference>
<dbReference type="Gene3D" id="1.10.390.10">
    <property type="entry name" value="Neutral Protease Domain 2"/>
    <property type="match status" value="1"/>
</dbReference>
<reference evidence="4 5" key="1">
    <citation type="journal article" date="2018" name="BMC Genomics">
        <title>Genomic comparison of Trypanosoma conorhini and Trypanosoma rangeli to Trypanosoma cruzi strains of high and low virulence.</title>
        <authorList>
            <person name="Bradwell K.R."/>
            <person name="Koparde V.N."/>
            <person name="Matveyev A.V."/>
            <person name="Serrano M.G."/>
            <person name="Alves J.M."/>
            <person name="Parikh H."/>
            <person name="Huang B."/>
            <person name="Lee V."/>
            <person name="Espinosa-Alvarez O."/>
            <person name="Ortiz P.A."/>
            <person name="Costa-Martins A.G."/>
            <person name="Teixeira M.M."/>
            <person name="Buck G.A."/>
        </authorList>
    </citation>
    <scope>NUCLEOTIDE SEQUENCE [LARGE SCALE GENOMIC DNA]</scope>
    <source>
        <strain evidence="4 5">025E</strain>
    </source>
</reference>
<dbReference type="RefSeq" id="XP_029231564.1">
    <property type="nucleotide sequence ID" value="XM_029368256.1"/>
</dbReference>